<name>V8N272_OPHHA</name>
<dbReference type="Proteomes" id="UP000018936">
    <property type="component" value="Unassembled WGS sequence"/>
</dbReference>
<proteinExistence type="predicted"/>
<dbReference type="EMBL" id="AZIM01025584">
    <property type="protein sequence ID" value="ETE56369.1"/>
    <property type="molecule type" value="Genomic_DNA"/>
</dbReference>
<feature type="non-terminal residue" evidence="1">
    <location>
        <position position="1"/>
    </location>
</feature>
<gene>
    <name evidence="1" type="ORF">L345_17919</name>
</gene>
<keyword evidence="2" id="KW-1185">Reference proteome</keyword>
<accession>V8N272</accession>
<reference evidence="1 2" key="1">
    <citation type="journal article" date="2013" name="Proc. Natl. Acad. Sci. U.S.A.">
        <title>The king cobra genome reveals dynamic gene evolution and adaptation in the snake venom system.</title>
        <authorList>
            <person name="Vonk F.J."/>
            <person name="Casewell N.R."/>
            <person name="Henkel C.V."/>
            <person name="Heimberg A.M."/>
            <person name="Jansen H.J."/>
            <person name="McCleary R.J."/>
            <person name="Kerkkamp H.M."/>
            <person name="Vos R.A."/>
            <person name="Guerreiro I."/>
            <person name="Calvete J.J."/>
            <person name="Wuster W."/>
            <person name="Woods A.E."/>
            <person name="Logan J.M."/>
            <person name="Harrison R.A."/>
            <person name="Castoe T.A."/>
            <person name="de Koning A.P."/>
            <person name="Pollock D.D."/>
            <person name="Yandell M."/>
            <person name="Calderon D."/>
            <person name="Renjifo C."/>
            <person name="Currier R.B."/>
            <person name="Salgado D."/>
            <person name="Pla D."/>
            <person name="Sanz L."/>
            <person name="Hyder A.S."/>
            <person name="Ribeiro J.M."/>
            <person name="Arntzen J.W."/>
            <person name="van den Thillart G.E."/>
            <person name="Boetzer M."/>
            <person name="Pirovano W."/>
            <person name="Dirks R.P."/>
            <person name="Spaink H.P."/>
            <person name="Duboule D."/>
            <person name="McGlinn E."/>
            <person name="Kini R.M."/>
            <person name="Richardson M.K."/>
        </authorList>
    </citation>
    <scope>NUCLEOTIDE SEQUENCE</scope>
    <source>
        <tissue evidence="1">Blood</tissue>
    </source>
</reference>
<evidence type="ECO:0000313" key="1">
    <source>
        <dbReference type="EMBL" id="ETE56369.1"/>
    </source>
</evidence>
<organism evidence="1 2">
    <name type="scientific">Ophiophagus hannah</name>
    <name type="common">King cobra</name>
    <name type="synonym">Naja hannah</name>
    <dbReference type="NCBI Taxonomy" id="8665"/>
    <lineage>
        <taxon>Eukaryota</taxon>
        <taxon>Metazoa</taxon>
        <taxon>Chordata</taxon>
        <taxon>Craniata</taxon>
        <taxon>Vertebrata</taxon>
        <taxon>Euteleostomi</taxon>
        <taxon>Lepidosauria</taxon>
        <taxon>Squamata</taxon>
        <taxon>Bifurcata</taxon>
        <taxon>Unidentata</taxon>
        <taxon>Episquamata</taxon>
        <taxon>Toxicofera</taxon>
        <taxon>Serpentes</taxon>
        <taxon>Colubroidea</taxon>
        <taxon>Elapidae</taxon>
        <taxon>Elapinae</taxon>
        <taxon>Ophiophagus</taxon>
    </lineage>
</organism>
<protein>
    <submittedName>
        <fullName evidence="1">Uncharacterized protein</fullName>
    </submittedName>
</protein>
<comment type="caution">
    <text evidence="1">The sequence shown here is derived from an EMBL/GenBank/DDBJ whole genome shotgun (WGS) entry which is preliminary data.</text>
</comment>
<evidence type="ECO:0000313" key="2">
    <source>
        <dbReference type="Proteomes" id="UP000018936"/>
    </source>
</evidence>
<sequence length="46" mass="5562">MWAPEGQRNEANFRLSFFWLEKRLKNGAFHLIPLLGRFKRRQCQLG</sequence>
<dbReference type="AlphaFoldDB" id="V8N272"/>